<name>A0A1I4PL56_9EURY</name>
<dbReference type="Proteomes" id="UP000198535">
    <property type="component" value="Unassembled WGS sequence"/>
</dbReference>
<proteinExistence type="predicted"/>
<accession>A0A1I4PL56</accession>
<keyword evidence="2" id="KW-1185">Reference proteome</keyword>
<dbReference type="RefSeq" id="WP_091933284.1">
    <property type="nucleotide sequence ID" value="NZ_FOUJ01000001.1"/>
</dbReference>
<evidence type="ECO:0000313" key="2">
    <source>
        <dbReference type="Proteomes" id="UP000198535"/>
    </source>
</evidence>
<protein>
    <submittedName>
        <fullName evidence="1">Uncharacterized protein</fullName>
    </submittedName>
</protein>
<organism evidence="1 2">
    <name type="scientific">Methanolobus profundi</name>
    <dbReference type="NCBI Taxonomy" id="487685"/>
    <lineage>
        <taxon>Archaea</taxon>
        <taxon>Methanobacteriati</taxon>
        <taxon>Methanobacteriota</taxon>
        <taxon>Stenosarchaea group</taxon>
        <taxon>Methanomicrobia</taxon>
        <taxon>Methanosarcinales</taxon>
        <taxon>Methanosarcinaceae</taxon>
        <taxon>Methanolobus</taxon>
    </lineage>
</organism>
<gene>
    <name evidence="1" type="ORF">SAMN04488696_0738</name>
</gene>
<dbReference type="EMBL" id="FOUJ01000001">
    <property type="protein sequence ID" value="SFM28488.1"/>
    <property type="molecule type" value="Genomic_DNA"/>
</dbReference>
<sequence>MAKKKKETDEFELPEDQKKAIDDWIRANILPQRTQEKTYASYALKLLFEESPDGFFITNPQFKEAMLRCGFSPVNKNKLNWDFRVSIRSTEKK</sequence>
<dbReference type="OrthoDB" id="129461at2157"/>
<reference evidence="2" key="1">
    <citation type="submission" date="2016-10" db="EMBL/GenBank/DDBJ databases">
        <authorList>
            <person name="Varghese N."/>
            <person name="Submissions S."/>
        </authorList>
    </citation>
    <scope>NUCLEOTIDE SEQUENCE [LARGE SCALE GENOMIC DNA]</scope>
    <source>
        <strain evidence="2">Mob M</strain>
    </source>
</reference>
<evidence type="ECO:0000313" key="1">
    <source>
        <dbReference type="EMBL" id="SFM28488.1"/>
    </source>
</evidence>
<dbReference type="AlphaFoldDB" id="A0A1I4PL56"/>
<dbReference type="STRING" id="487685.SAMN04488696_0738"/>